<evidence type="ECO:0000313" key="2">
    <source>
        <dbReference type="EMBL" id="ABK64712.1"/>
    </source>
</evidence>
<evidence type="ECO:0000259" key="1">
    <source>
        <dbReference type="PROSITE" id="PS51725"/>
    </source>
</evidence>
<dbReference type="InterPro" id="IPR011008">
    <property type="entry name" value="Dimeric_a/b-barrel"/>
</dbReference>
<gene>
    <name evidence="2" type="ordered locus">MAV_0483</name>
</gene>
<dbReference type="PROSITE" id="PS51725">
    <property type="entry name" value="ABM"/>
    <property type="match status" value="1"/>
</dbReference>
<reference evidence="2 3" key="1">
    <citation type="submission" date="2006-10" db="EMBL/GenBank/DDBJ databases">
        <authorList>
            <person name="Fleischmann R.D."/>
            <person name="Dodson R.J."/>
            <person name="Haft D.H."/>
            <person name="Merkel J.S."/>
            <person name="Nelson W.C."/>
            <person name="Fraser C.M."/>
        </authorList>
    </citation>
    <scope>NUCLEOTIDE SEQUENCE [LARGE SCALE GENOMIC DNA]</scope>
    <source>
        <strain evidence="2 3">104</strain>
    </source>
</reference>
<dbReference type="AlphaFoldDB" id="A0A0H2ZR41"/>
<keyword evidence="2" id="KW-0503">Monooxygenase</keyword>
<protein>
    <submittedName>
        <fullName evidence="2">Monooxygenase</fullName>
    </submittedName>
</protein>
<name>A0A0H2ZR41_MYCA1</name>
<dbReference type="HOGENOM" id="CLU_127577_2_1_11"/>
<organism evidence="2 3">
    <name type="scientific">Mycobacterium avium (strain 104)</name>
    <dbReference type="NCBI Taxonomy" id="243243"/>
    <lineage>
        <taxon>Bacteria</taxon>
        <taxon>Bacillati</taxon>
        <taxon>Actinomycetota</taxon>
        <taxon>Actinomycetes</taxon>
        <taxon>Mycobacteriales</taxon>
        <taxon>Mycobacteriaceae</taxon>
        <taxon>Mycobacterium</taxon>
        <taxon>Mycobacterium avium complex (MAC)</taxon>
    </lineage>
</organism>
<dbReference type="Gene3D" id="3.30.70.100">
    <property type="match status" value="1"/>
</dbReference>
<dbReference type="EMBL" id="CP000479">
    <property type="protein sequence ID" value="ABK64712.1"/>
    <property type="molecule type" value="Genomic_DNA"/>
</dbReference>
<accession>A0A0H2ZR41</accession>
<dbReference type="Proteomes" id="UP000001574">
    <property type="component" value="Chromosome"/>
</dbReference>
<proteinExistence type="predicted"/>
<evidence type="ECO:0000313" key="3">
    <source>
        <dbReference type="Proteomes" id="UP000001574"/>
    </source>
</evidence>
<dbReference type="RefSeq" id="WP_011723585.1">
    <property type="nucleotide sequence ID" value="NC_008595.1"/>
</dbReference>
<feature type="domain" description="ABM" evidence="1">
    <location>
        <begin position="11"/>
        <end position="103"/>
    </location>
</feature>
<dbReference type="KEGG" id="mav:MAV_0483"/>
<keyword evidence="2" id="KW-0560">Oxidoreductase</keyword>
<dbReference type="Pfam" id="PF03992">
    <property type="entry name" value="ABM"/>
    <property type="match status" value="1"/>
</dbReference>
<dbReference type="SUPFAM" id="SSF54909">
    <property type="entry name" value="Dimeric alpha+beta barrel"/>
    <property type="match status" value="1"/>
</dbReference>
<dbReference type="GO" id="GO:0004497">
    <property type="term" value="F:monooxygenase activity"/>
    <property type="evidence" value="ECO:0007669"/>
    <property type="project" value="UniProtKB-KW"/>
</dbReference>
<dbReference type="InterPro" id="IPR007138">
    <property type="entry name" value="ABM_dom"/>
</dbReference>
<sequence length="117" mass="13132">MTQPEPVDEPVTFVNIFEIPAEQVDDFIAAWRARSRLMADAPGHRGAELLRATSPTAEFQLINVSRWDSMAAHEAATARPQYQQELQAFTSRPDIDMTPHRGFYRVAAITPGHAVRD</sequence>